<keyword evidence="1" id="KW-0472">Membrane</keyword>
<dbReference type="HOGENOM" id="CLU_1862371_0_0_6"/>
<organism evidence="2 3">
    <name type="scientific">Hahella chejuensis (strain KCTC 2396)</name>
    <dbReference type="NCBI Taxonomy" id="349521"/>
    <lineage>
        <taxon>Bacteria</taxon>
        <taxon>Pseudomonadati</taxon>
        <taxon>Pseudomonadota</taxon>
        <taxon>Gammaproteobacteria</taxon>
        <taxon>Oceanospirillales</taxon>
        <taxon>Hahellaceae</taxon>
        <taxon>Hahella</taxon>
    </lineage>
</organism>
<dbReference type="EMBL" id="CP000155">
    <property type="protein sequence ID" value="ABC32267.1"/>
    <property type="molecule type" value="Genomic_DNA"/>
</dbReference>
<dbReference type="Proteomes" id="UP000000238">
    <property type="component" value="Chromosome"/>
</dbReference>
<accession>Q2SAQ7</accession>
<evidence type="ECO:0000313" key="2">
    <source>
        <dbReference type="EMBL" id="ABC32267.1"/>
    </source>
</evidence>
<evidence type="ECO:0000256" key="1">
    <source>
        <dbReference type="SAM" id="Phobius"/>
    </source>
</evidence>
<protein>
    <submittedName>
        <fullName evidence="2">Uncharacterized protein</fullName>
    </submittedName>
</protein>
<dbReference type="OrthoDB" id="9878665at2"/>
<keyword evidence="1" id="KW-0812">Transmembrane</keyword>
<reference evidence="2 3" key="1">
    <citation type="journal article" date="2005" name="Nucleic Acids Res.">
        <title>Genomic blueprint of Hahella chejuensis, a marine microbe producing an algicidal agent.</title>
        <authorList>
            <person name="Jeong H."/>
            <person name="Yim J.H."/>
            <person name="Lee C."/>
            <person name="Choi S.-H."/>
            <person name="Park Y.K."/>
            <person name="Yoon S.H."/>
            <person name="Hur C.-G."/>
            <person name="Kang H.-Y."/>
            <person name="Kim D."/>
            <person name="Lee H.H."/>
            <person name="Park K.H."/>
            <person name="Park S.-H."/>
            <person name="Park H.-S."/>
            <person name="Lee H.K."/>
            <person name="Oh T.K."/>
            <person name="Kim J.F."/>
        </authorList>
    </citation>
    <scope>NUCLEOTIDE SEQUENCE [LARGE SCALE GENOMIC DNA]</scope>
    <source>
        <strain evidence="2 3">KCTC 2396</strain>
    </source>
</reference>
<dbReference type="AlphaFoldDB" id="Q2SAQ7"/>
<sequence>MTKRLLYAAITVIGLVFVGILLGPYLRSLKFENPTLISATATTYDCADGHCVGFIISSVDNSDLSQYIGKTIYPYSSEKDKDTLQEQWAHLAQKTGTGVCIKGYLHKYPVNTMRLFQSGYGGYRIDMVDYKEGPCGT</sequence>
<name>Q2SAQ7_HAHCH</name>
<feature type="transmembrane region" description="Helical" evidence="1">
    <location>
        <begin position="6"/>
        <end position="26"/>
    </location>
</feature>
<dbReference type="RefSeq" id="WP_011399330.1">
    <property type="nucleotide sequence ID" value="NC_007645.1"/>
</dbReference>
<dbReference type="STRING" id="349521.HCH_05609"/>
<keyword evidence="1" id="KW-1133">Transmembrane helix</keyword>
<gene>
    <name evidence="2" type="ordered locus">HCH_05609</name>
</gene>
<evidence type="ECO:0000313" key="3">
    <source>
        <dbReference type="Proteomes" id="UP000000238"/>
    </source>
</evidence>
<keyword evidence="3" id="KW-1185">Reference proteome</keyword>
<proteinExistence type="predicted"/>
<dbReference type="KEGG" id="hch:HCH_05609"/>